<dbReference type="Proteomes" id="UP001235094">
    <property type="component" value="Unassembled WGS sequence"/>
</dbReference>
<dbReference type="InterPro" id="IPR029001">
    <property type="entry name" value="ITPase-like_fam"/>
</dbReference>
<dbReference type="CDD" id="cd00555">
    <property type="entry name" value="Maf"/>
    <property type="match status" value="1"/>
</dbReference>
<evidence type="ECO:0000313" key="7">
    <source>
        <dbReference type="Proteomes" id="UP001235094"/>
    </source>
</evidence>
<dbReference type="Pfam" id="PF02545">
    <property type="entry name" value="Maf"/>
    <property type="match status" value="1"/>
</dbReference>
<evidence type="ECO:0000256" key="5">
    <source>
        <dbReference type="SAM" id="MobiDB-lite"/>
    </source>
</evidence>
<feature type="region of interest" description="Disordered" evidence="5">
    <location>
        <begin position="1"/>
        <end position="22"/>
    </location>
</feature>
<keyword evidence="7" id="KW-1185">Reference proteome</keyword>
<evidence type="ECO:0000256" key="2">
    <source>
        <dbReference type="ARBA" id="ARBA00022801"/>
    </source>
</evidence>
<organism evidence="6 7">
    <name type="scientific">Ancylobacter amanitiformis</name>
    <dbReference type="NCBI Taxonomy" id="217069"/>
    <lineage>
        <taxon>Bacteria</taxon>
        <taxon>Pseudomonadati</taxon>
        <taxon>Pseudomonadota</taxon>
        <taxon>Alphaproteobacteria</taxon>
        <taxon>Hyphomicrobiales</taxon>
        <taxon>Xanthobacteraceae</taxon>
        <taxon>Ancylobacter</taxon>
    </lineage>
</organism>
<comment type="catalytic activity">
    <reaction evidence="4">
        <text>a ribonucleoside 5'-triphosphate + H2O = a ribonucleoside 5'-phosphate + diphosphate + H(+)</text>
        <dbReference type="Rhea" id="RHEA:23996"/>
        <dbReference type="ChEBI" id="CHEBI:15377"/>
        <dbReference type="ChEBI" id="CHEBI:15378"/>
        <dbReference type="ChEBI" id="CHEBI:33019"/>
        <dbReference type="ChEBI" id="CHEBI:58043"/>
        <dbReference type="ChEBI" id="CHEBI:61557"/>
        <dbReference type="EC" id="3.6.1.9"/>
    </reaction>
</comment>
<reference evidence="6 7" key="1">
    <citation type="submission" date="2023-07" db="EMBL/GenBank/DDBJ databases">
        <title>Genomic Encyclopedia of Type Strains, Phase IV (KMG-IV): sequencing the most valuable type-strain genomes for metagenomic binning, comparative biology and taxonomic classification.</title>
        <authorList>
            <person name="Goeker M."/>
        </authorList>
    </citation>
    <scope>NUCLEOTIDE SEQUENCE [LARGE SCALE GENOMIC DNA]</scope>
    <source>
        <strain evidence="6 7">DSM 15561</strain>
    </source>
</reference>
<comment type="similarity">
    <text evidence="4">Belongs to the Maf family.</text>
</comment>
<dbReference type="EMBL" id="JAUSVR010000005">
    <property type="protein sequence ID" value="MDQ0511167.1"/>
    <property type="molecule type" value="Genomic_DNA"/>
</dbReference>
<comment type="caution">
    <text evidence="6">The sequence shown here is derived from an EMBL/GenBank/DDBJ whole genome shotgun (WGS) entry which is preliminary data.</text>
</comment>
<evidence type="ECO:0000256" key="4">
    <source>
        <dbReference type="HAMAP-Rule" id="MF_00528"/>
    </source>
</evidence>
<dbReference type="SUPFAM" id="SSF52972">
    <property type="entry name" value="ITPase-like"/>
    <property type="match status" value="1"/>
</dbReference>
<name>A0ABU0LR28_9HYPH</name>
<comment type="function">
    <text evidence="4">Nucleoside triphosphate pyrophosphatase. May have a dual role in cell division arrest and in preventing the incorporation of modified nucleotides into cellular nucleic acids.</text>
</comment>
<comment type="subcellular location">
    <subcellularLocation>
        <location evidence="4">Cytoplasm</location>
    </subcellularLocation>
</comment>
<dbReference type="PIRSF" id="PIRSF006305">
    <property type="entry name" value="Maf"/>
    <property type="match status" value="1"/>
</dbReference>
<dbReference type="InterPro" id="IPR003697">
    <property type="entry name" value="Maf-like"/>
</dbReference>
<keyword evidence="4" id="KW-0963">Cytoplasm</keyword>
<proteinExistence type="inferred from homology"/>
<feature type="compositionally biased region" description="Pro residues" evidence="5">
    <location>
        <begin position="11"/>
        <end position="20"/>
    </location>
</feature>
<dbReference type="EC" id="3.6.1.9" evidence="4"/>
<accession>A0ABU0LR28</accession>
<keyword evidence="2 4" id="KW-0378">Hydrolase</keyword>
<evidence type="ECO:0000313" key="6">
    <source>
        <dbReference type="EMBL" id="MDQ0511167.1"/>
    </source>
</evidence>
<evidence type="ECO:0000256" key="1">
    <source>
        <dbReference type="ARBA" id="ARBA00001968"/>
    </source>
</evidence>
<evidence type="ECO:0000256" key="3">
    <source>
        <dbReference type="ARBA" id="ARBA00023080"/>
    </source>
</evidence>
<comment type="caution">
    <text evidence="4">Lacks conserved residue(s) required for the propagation of feature annotation.</text>
</comment>
<dbReference type="PANTHER" id="PTHR43213">
    <property type="entry name" value="BIFUNCTIONAL DTTP/UTP PYROPHOSPHATASE/METHYLTRANSFERASE PROTEIN-RELATED"/>
    <property type="match status" value="1"/>
</dbReference>
<dbReference type="HAMAP" id="MF_00528">
    <property type="entry name" value="Maf"/>
    <property type="match status" value="1"/>
</dbReference>
<sequence length="223" mass="23215">MAERVGEAPMPQSPQEPLAPNPLWRGAAPLVLASKSMARRALLQAAGLPHEAFSVDVDERGLEADAVAAGAGPAEVATALARAKALAGSRMRPGRLVIGADQTLALGARAFHKPADRAGARAQIRELAGRTHALHAAIAVARDGDILFGCVESAFLSMRTLDDAAIEAYLTAAGEAVSTSVGGYQLEGLGIHLFERVEGDHSVILGLPLLPLLAFLRRQGDLL</sequence>
<gene>
    <name evidence="6" type="ORF">QOZ99_002063</name>
</gene>
<protein>
    <recommendedName>
        <fullName evidence="4">Nucleoside triphosphate pyrophosphatase</fullName>
        <ecNumber evidence="4">3.6.1.9</ecNumber>
    </recommendedName>
    <alternativeName>
        <fullName evidence="4">Nucleotide pyrophosphatase</fullName>
        <shortName evidence="4">Nucleotide PPase</shortName>
    </alternativeName>
</protein>
<keyword evidence="3 4" id="KW-0546">Nucleotide metabolism</keyword>
<dbReference type="PANTHER" id="PTHR43213:SF5">
    <property type="entry name" value="BIFUNCTIONAL DTTP_UTP PYROPHOSPHATASE_METHYLTRANSFERASE PROTEIN-RELATED"/>
    <property type="match status" value="1"/>
</dbReference>
<comment type="catalytic activity">
    <reaction evidence="4">
        <text>a 2'-deoxyribonucleoside 5'-triphosphate + H2O = a 2'-deoxyribonucleoside 5'-phosphate + diphosphate + H(+)</text>
        <dbReference type="Rhea" id="RHEA:44644"/>
        <dbReference type="ChEBI" id="CHEBI:15377"/>
        <dbReference type="ChEBI" id="CHEBI:15378"/>
        <dbReference type="ChEBI" id="CHEBI:33019"/>
        <dbReference type="ChEBI" id="CHEBI:61560"/>
        <dbReference type="ChEBI" id="CHEBI:65317"/>
        <dbReference type="EC" id="3.6.1.9"/>
    </reaction>
</comment>
<feature type="active site" description="Proton acceptor" evidence="4">
    <location>
        <position position="101"/>
    </location>
</feature>
<comment type="cofactor">
    <cofactor evidence="1 4">
        <name>a divalent metal cation</name>
        <dbReference type="ChEBI" id="CHEBI:60240"/>
    </cofactor>
</comment>
<dbReference type="Gene3D" id="3.90.950.10">
    <property type="match status" value="1"/>
</dbReference>